<dbReference type="EMBL" id="BSNS01000007">
    <property type="protein sequence ID" value="GLQ54209.1"/>
    <property type="molecule type" value="Genomic_DNA"/>
</dbReference>
<dbReference type="RefSeq" id="WP_284339642.1">
    <property type="nucleotide sequence ID" value="NZ_BSNS01000007.1"/>
</dbReference>
<accession>A0ABQ5W315</accession>
<protein>
    <recommendedName>
        <fullName evidence="3">DUF2125 domain-containing protein</fullName>
    </recommendedName>
</protein>
<evidence type="ECO:0000313" key="2">
    <source>
        <dbReference type="Proteomes" id="UP001156691"/>
    </source>
</evidence>
<name>A0ABQ5W315_9HYPH</name>
<sequence length="322" mass="34621">MNRFAYLALGLLLLVALWAGGWFYFAGEVRRNVEALASADGEITARLTCERLDVGGFPFRFDIDCAGAEIISGDLRLTMPEIGASALVYRPTHLIAAAQGPATLTDAFTGARNEIAWSGLDASLRLTDWRIERVSLVADDISWTDTLFGEALIASSEHGEIHLIDMPEALDAEAGRAALAGYARFQAVTAPGFAINGGEAELEIELTGLPADIRVLGEPDGLRLWQQADGQLRIVSLNATDDTDYLRADGELMLNDAGQVEGQLRIASLGVVERIEGLFPEPYRRLLLGNPAQDGSYTNTVNFRGGVITSGLMPAGMIPPLF</sequence>
<dbReference type="Proteomes" id="UP001156691">
    <property type="component" value="Unassembled WGS sequence"/>
</dbReference>
<reference evidence="2" key="1">
    <citation type="journal article" date="2019" name="Int. J. Syst. Evol. Microbiol.">
        <title>The Global Catalogue of Microorganisms (GCM) 10K type strain sequencing project: providing services to taxonomists for standard genome sequencing and annotation.</title>
        <authorList>
            <consortium name="The Broad Institute Genomics Platform"/>
            <consortium name="The Broad Institute Genome Sequencing Center for Infectious Disease"/>
            <person name="Wu L."/>
            <person name="Ma J."/>
        </authorList>
    </citation>
    <scope>NUCLEOTIDE SEQUENCE [LARGE SCALE GENOMIC DNA]</scope>
    <source>
        <strain evidence="2">NBRC 112416</strain>
    </source>
</reference>
<comment type="caution">
    <text evidence="1">The sequence shown here is derived from an EMBL/GenBank/DDBJ whole genome shotgun (WGS) entry which is preliminary data.</text>
</comment>
<dbReference type="InterPro" id="IPR018666">
    <property type="entry name" value="DUF2125"/>
</dbReference>
<organism evidence="1 2">
    <name type="scientific">Devosia nitrariae</name>
    <dbReference type="NCBI Taxonomy" id="2071872"/>
    <lineage>
        <taxon>Bacteria</taxon>
        <taxon>Pseudomonadati</taxon>
        <taxon>Pseudomonadota</taxon>
        <taxon>Alphaproteobacteria</taxon>
        <taxon>Hyphomicrobiales</taxon>
        <taxon>Devosiaceae</taxon>
        <taxon>Devosia</taxon>
    </lineage>
</organism>
<keyword evidence="2" id="KW-1185">Reference proteome</keyword>
<gene>
    <name evidence="1" type="ORF">GCM10010862_14680</name>
</gene>
<evidence type="ECO:0000313" key="1">
    <source>
        <dbReference type="EMBL" id="GLQ54209.1"/>
    </source>
</evidence>
<proteinExistence type="predicted"/>
<dbReference type="Pfam" id="PF09898">
    <property type="entry name" value="DUF2125"/>
    <property type="match status" value="1"/>
</dbReference>
<evidence type="ECO:0008006" key="3">
    <source>
        <dbReference type="Google" id="ProtNLM"/>
    </source>
</evidence>